<evidence type="ECO:0000313" key="1">
    <source>
        <dbReference type="EMBL" id="KGM13922.1"/>
    </source>
</evidence>
<sequence length="146" mass="15723">MKLTVLLADAAEEANGKVSALGLGWTVTATPTPPMVVILLLDIGWDETDRDIDLHLELVDADGRPVMVPGPYGEQPLTVDARAKAGRPPAALPGTEIRMPMTISIAPGLQLEPGQRYEWRASLDGQHNAAWRQTFVIRPAVTEPPA</sequence>
<keyword evidence="2" id="KW-1185">Reference proteome</keyword>
<proteinExistence type="predicted"/>
<protein>
    <submittedName>
        <fullName evidence="1">Uncharacterized protein</fullName>
    </submittedName>
</protein>
<comment type="caution">
    <text evidence="1">The sequence shown here is derived from an EMBL/GenBank/DDBJ whole genome shotgun (WGS) entry which is preliminary data.</text>
</comment>
<accession>A0A0A0C1S2</accession>
<dbReference type="OrthoDB" id="3526022at2"/>
<gene>
    <name evidence="1" type="ORF">N869_07785</name>
</gene>
<dbReference type="AlphaFoldDB" id="A0A0A0C1S2"/>
<dbReference type="Pfam" id="PF22091">
    <property type="entry name" value="DUF6941"/>
    <property type="match status" value="1"/>
</dbReference>
<dbReference type="RefSeq" id="WP_035057925.1">
    <property type="nucleotide sequence ID" value="NZ_AXCZ01000019.1"/>
</dbReference>
<organism evidence="1 2">
    <name type="scientific">Cellulomonas bogoriensis 69B4 = DSM 16987</name>
    <dbReference type="NCBI Taxonomy" id="1386082"/>
    <lineage>
        <taxon>Bacteria</taxon>
        <taxon>Bacillati</taxon>
        <taxon>Actinomycetota</taxon>
        <taxon>Actinomycetes</taxon>
        <taxon>Micrococcales</taxon>
        <taxon>Cellulomonadaceae</taxon>
        <taxon>Cellulomonas</taxon>
    </lineage>
</organism>
<dbReference type="InterPro" id="IPR054221">
    <property type="entry name" value="DUF6941"/>
</dbReference>
<name>A0A0A0C1S2_9CELL</name>
<dbReference type="EMBL" id="AXCZ01000019">
    <property type="protein sequence ID" value="KGM13922.1"/>
    <property type="molecule type" value="Genomic_DNA"/>
</dbReference>
<evidence type="ECO:0000313" key="2">
    <source>
        <dbReference type="Proteomes" id="UP000054314"/>
    </source>
</evidence>
<reference evidence="1 2" key="1">
    <citation type="submission" date="2013-08" db="EMBL/GenBank/DDBJ databases">
        <title>Genome sequencing of Cellulomonas bogoriensis 69B4.</title>
        <authorList>
            <person name="Chen F."/>
            <person name="Li Y."/>
            <person name="Wang G."/>
        </authorList>
    </citation>
    <scope>NUCLEOTIDE SEQUENCE [LARGE SCALE GENOMIC DNA]</scope>
    <source>
        <strain evidence="1 2">69B4</strain>
    </source>
</reference>
<dbReference type="Proteomes" id="UP000054314">
    <property type="component" value="Unassembled WGS sequence"/>
</dbReference>